<sequence length="102" mass="11464">MEETKNALTDIQPLIHEVGSFLDFFIFMGNDQVPETGVLDLALSDLLLKFELLKAKINKHCFTVSKMPSDMAPNTAVVLLAKRKTMDQSVQTKEAGIKRERI</sequence>
<name>A0ABD1V2P2_9LAMI</name>
<organism evidence="1 2">
    <name type="scientific">Abeliophyllum distichum</name>
    <dbReference type="NCBI Taxonomy" id="126358"/>
    <lineage>
        <taxon>Eukaryota</taxon>
        <taxon>Viridiplantae</taxon>
        <taxon>Streptophyta</taxon>
        <taxon>Embryophyta</taxon>
        <taxon>Tracheophyta</taxon>
        <taxon>Spermatophyta</taxon>
        <taxon>Magnoliopsida</taxon>
        <taxon>eudicotyledons</taxon>
        <taxon>Gunneridae</taxon>
        <taxon>Pentapetalae</taxon>
        <taxon>asterids</taxon>
        <taxon>lamiids</taxon>
        <taxon>Lamiales</taxon>
        <taxon>Oleaceae</taxon>
        <taxon>Forsythieae</taxon>
        <taxon>Abeliophyllum</taxon>
    </lineage>
</organism>
<keyword evidence="2" id="KW-1185">Reference proteome</keyword>
<reference evidence="2" key="1">
    <citation type="submission" date="2024-07" db="EMBL/GenBank/DDBJ databases">
        <title>Two chromosome-level genome assemblies of Korean endemic species Abeliophyllum distichum and Forsythia ovata (Oleaceae).</title>
        <authorList>
            <person name="Jang H."/>
        </authorList>
    </citation>
    <scope>NUCLEOTIDE SEQUENCE [LARGE SCALE GENOMIC DNA]</scope>
</reference>
<dbReference type="Proteomes" id="UP001604336">
    <property type="component" value="Unassembled WGS sequence"/>
</dbReference>
<accession>A0ABD1V2P2</accession>
<protein>
    <submittedName>
        <fullName evidence="1">Late blight resistance proteinR1B-17</fullName>
    </submittedName>
</protein>
<comment type="caution">
    <text evidence="1">The sequence shown here is derived from an EMBL/GenBank/DDBJ whole genome shotgun (WGS) entry which is preliminary data.</text>
</comment>
<proteinExistence type="predicted"/>
<evidence type="ECO:0000313" key="1">
    <source>
        <dbReference type="EMBL" id="KAL2531502.1"/>
    </source>
</evidence>
<gene>
    <name evidence="1" type="ORF">Adt_04853</name>
</gene>
<evidence type="ECO:0000313" key="2">
    <source>
        <dbReference type="Proteomes" id="UP001604336"/>
    </source>
</evidence>
<dbReference type="AlphaFoldDB" id="A0ABD1V2P2"/>
<dbReference type="EMBL" id="JBFOLK010000002">
    <property type="protein sequence ID" value="KAL2531502.1"/>
    <property type="molecule type" value="Genomic_DNA"/>
</dbReference>